<feature type="region of interest" description="Disordered" evidence="1">
    <location>
        <begin position="285"/>
        <end position="352"/>
    </location>
</feature>
<dbReference type="GO" id="GO:0005737">
    <property type="term" value="C:cytoplasm"/>
    <property type="evidence" value="ECO:0007669"/>
    <property type="project" value="TreeGrafter"/>
</dbReference>
<dbReference type="Pfam" id="PF17748">
    <property type="entry name" value="VID27_N"/>
    <property type="match status" value="1"/>
</dbReference>
<organism evidence="5 6">
    <name type="scientific">Podila minutissima</name>
    <dbReference type="NCBI Taxonomy" id="64525"/>
    <lineage>
        <taxon>Eukaryota</taxon>
        <taxon>Fungi</taxon>
        <taxon>Fungi incertae sedis</taxon>
        <taxon>Mucoromycota</taxon>
        <taxon>Mortierellomycotina</taxon>
        <taxon>Mortierellomycetes</taxon>
        <taxon>Mortierellales</taxon>
        <taxon>Mortierellaceae</taxon>
        <taxon>Podila</taxon>
    </lineage>
</organism>
<dbReference type="InterPro" id="IPR040458">
    <property type="entry name" value="Vid27"/>
</dbReference>
<dbReference type="EMBL" id="JAAAUY010000183">
    <property type="protein sequence ID" value="KAF9333771.1"/>
    <property type="molecule type" value="Genomic_DNA"/>
</dbReference>
<gene>
    <name evidence="5" type="ORF">BG006_003180</name>
</gene>
<dbReference type="GO" id="GO:0005634">
    <property type="term" value="C:nucleus"/>
    <property type="evidence" value="ECO:0007669"/>
    <property type="project" value="TreeGrafter"/>
</dbReference>
<evidence type="ECO:0008006" key="7">
    <source>
        <dbReference type="Google" id="ProtNLM"/>
    </source>
</evidence>
<evidence type="ECO:0000259" key="4">
    <source>
        <dbReference type="Pfam" id="PF17748"/>
    </source>
</evidence>
<dbReference type="Pfam" id="PF17747">
    <property type="entry name" value="VID27_PH"/>
    <property type="match status" value="1"/>
</dbReference>
<feature type="domain" description="Vid27 PH-like" evidence="3">
    <location>
        <begin position="175"/>
        <end position="278"/>
    </location>
</feature>
<evidence type="ECO:0000313" key="6">
    <source>
        <dbReference type="Proteomes" id="UP000696485"/>
    </source>
</evidence>
<dbReference type="InterPro" id="IPR040979">
    <property type="entry name" value="Vid27_N"/>
</dbReference>
<evidence type="ECO:0000313" key="5">
    <source>
        <dbReference type="EMBL" id="KAF9333771.1"/>
    </source>
</evidence>
<feature type="compositionally biased region" description="Polar residues" evidence="1">
    <location>
        <begin position="285"/>
        <end position="302"/>
    </location>
</feature>
<feature type="domain" description="Vacuolar import/degradation Vid27 C-terminal" evidence="2">
    <location>
        <begin position="356"/>
        <end position="688"/>
    </location>
</feature>
<dbReference type="InterPro" id="IPR011044">
    <property type="entry name" value="Quino_amine_DH_bsu"/>
</dbReference>
<feature type="compositionally biased region" description="Acidic residues" evidence="1">
    <location>
        <begin position="308"/>
        <end position="342"/>
    </location>
</feature>
<dbReference type="PANTHER" id="PTHR31913">
    <property type="entry name" value="VACUOLAR IMPORT AND DEGRADATION PROTEIN 27"/>
    <property type="match status" value="1"/>
</dbReference>
<dbReference type="Pfam" id="PF08553">
    <property type="entry name" value="VID27"/>
    <property type="match status" value="1"/>
</dbReference>
<dbReference type="Proteomes" id="UP000696485">
    <property type="component" value="Unassembled WGS sequence"/>
</dbReference>
<dbReference type="PANTHER" id="PTHR31913:SF0">
    <property type="entry name" value="VACUOLAR IMPORT AND DEGRADATION PROTEIN 27"/>
    <property type="match status" value="1"/>
</dbReference>
<keyword evidence="6" id="KW-1185">Reference proteome</keyword>
<sequence>MNIFKTLSGMVWGDNASHELVAITSGQFYVTRLNMPRDDDDDDDDEHSVLIDKAIQFKVHMASGSTAFTWKSVAKENQGLTFEFVCDEETTAFTANNFEITVYQCMYERMYNRSHVNAEEDAIAEFQIKSLFKTPVAKAARRSPTPPRKESAPVKQYDIPTPSLRDPRTVYDGVVDVPADLCLWDDSSSSFYDHALDVRCQLVREQRDTYWLLIVDVNGNQQLAQKLEPRMSPVFSPTNLSFIWNYFGDKQKVYSWLMRFKDDNVLRRFQTAYANCMFDVLNNQPASESRRTPSSAIRSQRSGYGFEQSDDNEEEEEGEGEEEEEEEENRSHDQEDDDDDSDGSIISSFDHSDGTKNSGLAVGYKDHSFVVRGSKVGVFGYGKSDGLKFQTTIKNLKNKAGREVKPSQVVLHEEDTTMVMLDPQNRHQAYKMDLEYGRIVEEWNLHGTSGVHSLVSDGKYAHTTNSKTMLGFAEDSIFRIDSRQPGGMIVDKEKKQYAKGIRFLCGATSTNGSLAMASSKDIKLFNQIGGIATVSLPTLGSPVVGIDVAGNGRWVLATCKEYIMLFDVLNPMNNTLGFDRRFPADKKPVPIKLQLLPRHVAAMRSPVSFTPARFNTGLNEEEMYIVTSTGPYVISWNFRRVKLGHQEYSMREYHQKVVADSFRYGQSRSIVVALPDDVAALPTSKLKQIKE</sequence>
<dbReference type="AlphaFoldDB" id="A0A9P5SS22"/>
<feature type="region of interest" description="Disordered" evidence="1">
    <location>
        <begin position="138"/>
        <end position="159"/>
    </location>
</feature>
<name>A0A9P5SS22_9FUNG</name>
<reference evidence="5" key="1">
    <citation type="journal article" date="2020" name="Fungal Divers.">
        <title>Resolving the Mortierellaceae phylogeny through synthesis of multi-gene phylogenetics and phylogenomics.</title>
        <authorList>
            <person name="Vandepol N."/>
            <person name="Liber J."/>
            <person name="Desiro A."/>
            <person name="Na H."/>
            <person name="Kennedy M."/>
            <person name="Barry K."/>
            <person name="Grigoriev I.V."/>
            <person name="Miller A.N."/>
            <person name="O'Donnell K."/>
            <person name="Stajich J.E."/>
            <person name="Bonito G."/>
        </authorList>
    </citation>
    <scope>NUCLEOTIDE SEQUENCE</scope>
    <source>
        <strain evidence="5">NVP1</strain>
    </source>
</reference>
<dbReference type="SUPFAM" id="SSF50969">
    <property type="entry name" value="YVTN repeat-like/Quinoprotein amine dehydrogenase"/>
    <property type="match status" value="1"/>
</dbReference>
<proteinExistence type="predicted"/>
<protein>
    <recommendedName>
        <fullName evidence="7">VID27-domain-containing protein</fullName>
    </recommendedName>
</protein>
<comment type="caution">
    <text evidence="5">The sequence shown here is derived from an EMBL/GenBank/DDBJ whole genome shotgun (WGS) entry which is preliminary data.</text>
</comment>
<evidence type="ECO:0000259" key="2">
    <source>
        <dbReference type="Pfam" id="PF08553"/>
    </source>
</evidence>
<accession>A0A9P5SS22</accession>
<feature type="domain" description="Vid27 N-terminal" evidence="4">
    <location>
        <begin position="40"/>
        <end position="127"/>
    </location>
</feature>
<dbReference type="InterPro" id="IPR040768">
    <property type="entry name" value="Vid27_PH"/>
</dbReference>
<evidence type="ECO:0000256" key="1">
    <source>
        <dbReference type="SAM" id="MobiDB-lite"/>
    </source>
</evidence>
<dbReference type="InterPro" id="IPR013863">
    <property type="entry name" value="VID27_C"/>
</dbReference>
<evidence type="ECO:0000259" key="3">
    <source>
        <dbReference type="Pfam" id="PF17747"/>
    </source>
</evidence>